<protein>
    <submittedName>
        <fullName evidence="2">Uncharacterized protein</fullName>
    </submittedName>
</protein>
<evidence type="ECO:0000313" key="3">
    <source>
        <dbReference type="Proteomes" id="UP000198287"/>
    </source>
</evidence>
<proteinExistence type="predicted"/>
<sequence>MLSKSSFLGVFVAVGLAVVVAHPQLFALPDNYDEHSEQAQPQRVVQQADPASRYRRDSLPAADHVQEHHHGWPQKGWGWQKKGWGGWPSVGPVFTYVRTDGWSNFQWGVRHKTCKNLFLHTAVPIIIEDDDNGNNSNDGDAVRLVRIRRGDEYYGSGGGGSGGGGGGGGGSGGGGGGGGGWGWGYLGPVYTYAKTDHYANFKWGVRHHVGGQGWGR</sequence>
<evidence type="ECO:0000256" key="1">
    <source>
        <dbReference type="SAM" id="SignalP"/>
    </source>
</evidence>
<reference evidence="2 3" key="1">
    <citation type="submission" date="2015-12" db="EMBL/GenBank/DDBJ databases">
        <title>The genome of Folsomia candida.</title>
        <authorList>
            <person name="Faddeeva A."/>
            <person name="Derks M.F."/>
            <person name="Anvar Y."/>
            <person name="Smit S."/>
            <person name="Van Straalen N."/>
            <person name="Roelofs D."/>
        </authorList>
    </citation>
    <scope>NUCLEOTIDE SEQUENCE [LARGE SCALE GENOMIC DNA]</scope>
    <source>
        <strain evidence="2 3">VU population</strain>
        <tissue evidence="2">Whole body</tissue>
    </source>
</reference>
<evidence type="ECO:0000313" key="2">
    <source>
        <dbReference type="EMBL" id="OXA50822.1"/>
    </source>
</evidence>
<feature type="chain" id="PRO_5012623942" evidence="1">
    <location>
        <begin position="18"/>
        <end position="216"/>
    </location>
</feature>
<keyword evidence="1" id="KW-0732">Signal</keyword>
<dbReference type="Proteomes" id="UP000198287">
    <property type="component" value="Unassembled WGS sequence"/>
</dbReference>
<gene>
    <name evidence="2" type="ORF">Fcan01_14280</name>
</gene>
<organism evidence="2 3">
    <name type="scientific">Folsomia candida</name>
    <name type="common">Springtail</name>
    <dbReference type="NCBI Taxonomy" id="158441"/>
    <lineage>
        <taxon>Eukaryota</taxon>
        <taxon>Metazoa</taxon>
        <taxon>Ecdysozoa</taxon>
        <taxon>Arthropoda</taxon>
        <taxon>Hexapoda</taxon>
        <taxon>Collembola</taxon>
        <taxon>Entomobryomorpha</taxon>
        <taxon>Isotomoidea</taxon>
        <taxon>Isotomidae</taxon>
        <taxon>Proisotominae</taxon>
        <taxon>Folsomia</taxon>
    </lineage>
</organism>
<accession>A0A226DZD2</accession>
<feature type="signal peptide" evidence="1">
    <location>
        <begin position="1"/>
        <end position="17"/>
    </location>
</feature>
<name>A0A226DZD2_FOLCA</name>
<dbReference type="EMBL" id="LNIX01000008">
    <property type="protein sequence ID" value="OXA50822.1"/>
    <property type="molecule type" value="Genomic_DNA"/>
</dbReference>
<keyword evidence="3" id="KW-1185">Reference proteome</keyword>
<dbReference type="AlphaFoldDB" id="A0A226DZD2"/>
<comment type="caution">
    <text evidence="2">The sequence shown here is derived from an EMBL/GenBank/DDBJ whole genome shotgun (WGS) entry which is preliminary data.</text>
</comment>